<keyword evidence="3" id="KW-1185">Reference proteome</keyword>
<sequence length="92" mass="10241">MRGRNLSRSARNAALAVLALAASSGFVAPASAEVRFGNNVRVGGHDFSNQTFNAKRRGRIYLYDRKPRREGCVWKADGRGGRVRVCHLQRVR</sequence>
<name>A0ABV7UKG9_9HYPH</name>
<dbReference type="RefSeq" id="WP_191319038.1">
    <property type="nucleotide sequence ID" value="NZ_BNCG01000005.1"/>
</dbReference>
<evidence type="ECO:0008006" key="4">
    <source>
        <dbReference type="Google" id="ProtNLM"/>
    </source>
</evidence>
<dbReference type="Proteomes" id="UP001595704">
    <property type="component" value="Unassembled WGS sequence"/>
</dbReference>
<evidence type="ECO:0000313" key="3">
    <source>
        <dbReference type="Proteomes" id="UP001595704"/>
    </source>
</evidence>
<reference evidence="3" key="1">
    <citation type="journal article" date="2019" name="Int. J. Syst. Evol. Microbiol.">
        <title>The Global Catalogue of Microorganisms (GCM) 10K type strain sequencing project: providing services to taxonomists for standard genome sequencing and annotation.</title>
        <authorList>
            <consortium name="The Broad Institute Genomics Platform"/>
            <consortium name="The Broad Institute Genome Sequencing Center for Infectious Disease"/>
            <person name="Wu L."/>
            <person name="Ma J."/>
        </authorList>
    </citation>
    <scope>NUCLEOTIDE SEQUENCE [LARGE SCALE GENOMIC DNA]</scope>
    <source>
        <strain evidence="3">KCTC 42282</strain>
    </source>
</reference>
<dbReference type="EMBL" id="JBHRYC010000075">
    <property type="protein sequence ID" value="MFC3638642.1"/>
    <property type="molecule type" value="Genomic_DNA"/>
</dbReference>
<organism evidence="2 3">
    <name type="scientific">Camelimonas fluminis</name>
    <dbReference type="NCBI Taxonomy" id="1576911"/>
    <lineage>
        <taxon>Bacteria</taxon>
        <taxon>Pseudomonadati</taxon>
        <taxon>Pseudomonadota</taxon>
        <taxon>Alphaproteobacteria</taxon>
        <taxon>Hyphomicrobiales</taxon>
        <taxon>Chelatococcaceae</taxon>
        <taxon>Camelimonas</taxon>
    </lineage>
</organism>
<gene>
    <name evidence="2" type="ORF">ACFONL_14950</name>
</gene>
<evidence type="ECO:0000256" key="1">
    <source>
        <dbReference type="SAM" id="SignalP"/>
    </source>
</evidence>
<proteinExistence type="predicted"/>
<feature type="signal peptide" evidence="1">
    <location>
        <begin position="1"/>
        <end position="32"/>
    </location>
</feature>
<protein>
    <recommendedName>
        <fullName evidence="4">Beta/gamma crystallin</fullName>
    </recommendedName>
</protein>
<accession>A0ABV7UKG9</accession>
<evidence type="ECO:0000313" key="2">
    <source>
        <dbReference type="EMBL" id="MFC3638642.1"/>
    </source>
</evidence>
<feature type="chain" id="PRO_5045573353" description="Beta/gamma crystallin" evidence="1">
    <location>
        <begin position="33"/>
        <end position="92"/>
    </location>
</feature>
<comment type="caution">
    <text evidence="2">The sequence shown here is derived from an EMBL/GenBank/DDBJ whole genome shotgun (WGS) entry which is preliminary data.</text>
</comment>
<keyword evidence="1" id="KW-0732">Signal</keyword>